<dbReference type="PANTHER" id="PTHR43140">
    <property type="entry name" value="TYPE-1 RESTRICTION ENZYME ECOKI SPECIFICITY PROTEIN"/>
    <property type="match status" value="1"/>
</dbReference>
<evidence type="ECO:0000256" key="3">
    <source>
        <dbReference type="ARBA" id="ARBA00023125"/>
    </source>
</evidence>
<comment type="similarity">
    <text evidence="1">Belongs to the type-I restriction system S methylase family.</text>
</comment>
<feature type="domain" description="Type I restriction modification DNA specificity" evidence="5">
    <location>
        <begin position="68"/>
        <end position="182"/>
    </location>
</feature>
<sequence length="194" mass="22261">MDTKALKDKILQLAIQGKLVEQDKNDEPASVLLDRIKEEREKLIKEGKIRKPKKLPSIEEEEKPFEIPEGWEWVRLGNLVEFKIGKTPKRSNADYWDNGEYPWFSISDIEDGEIIYDSKEKISEKAYTDIFKGDISPKGTLIMSFKLSIGKMSILGVDGFHNEAIISIFPICDSEEITKMYLFKIMNGLDILGD</sequence>
<proteinExistence type="inferred from homology"/>
<name>A0ABY0QJ98_CLOCO</name>
<dbReference type="InterPro" id="IPR044946">
    <property type="entry name" value="Restrct_endonuc_typeI_TRD_sf"/>
</dbReference>
<keyword evidence="7" id="KW-1185">Reference proteome</keyword>
<evidence type="ECO:0000256" key="2">
    <source>
        <dbReference type="ARBA" id="ARBA00022747"/>
    </source>
</evidence>
<dbReference type="Gene3D" id="3.90.220.20">
    <property type="entry name" value="DNA methylase specificity domains"/>
    <property type="match status" value="1"/>
</dbReference>
<dbReference type="SUPFAM" id="SSF116734">
    <property type="entry name" value="DNA methylase specificity domain"/>
    <property type="match status" value="1"/>
</dbReference>
<evidence type="ECO:0000259" key="5">
    <source>
        <dbReference type="Pfam" id="PF01420"/>
    </source>
</evidence>
<dbReference type="PANTHER" id="PTHR43140:SF1">
    <property type="entry name" value="TYPE I RESTRICTION ENZYME ECOKI SPECIFICITY SUBUNIT"/>
    <property type="match status" value="1"/>
</dbReference>
<protein>
    <submittedName>
        <fullName evidence="6">Type I restriction enzyme, S subunit</fullName>
    </submittedName>
</protein>
<comment type="subunit">
    <text evidence="4">The methyltransferase is composed of M and S polypeptides.</text>
</comment>
<evidence type="ECO:0000313" key="7">
    <source>
        <dbReference type="Proteomes" id="UP000198811"/>
    </source>
</evidence>
<keyword evidence="2" id="KW-0680">Restriction system</keyword>
<evidence type="ECO:0000313" key="6">
    <source>
        <dbReference type="EMBL" id="SDK95240.1"/>
    </source>
</evidence>
<reference evidence="6 7" key="1">
    <citation type="submission" date="2016-10" db="EMBL/GenBank/DDBJ databases">
        <authorList>
            <person name="Varghese N."/>
            <person name="Submissions S."/>
        </authorList>
    </citation>
    <scope>NUCLEOTIDE SEQUENCE [LARGE SCALE GENOMIC DNA]</scope>
    <source>
        <strain evidence="6 7">NLAE-zl-C224</strain>
    </source>
</reference>
<evidence type="ECO:0000256" key="1">
    <source>
        <dbReference type="ARBA" id="ARBA00010923"/>
    </source>
</evidence>
<keyword evidence="3" id="KW-0238">DNA-binding</keyword>
<dbReference type="Proteomes" id="UP000198811">
    <property type="component" value="Unassembled WGS sequence"/>
</dbReference>
<evidence type="ECO:0000256" key="4">
    <source>
        <dbReference type="ARBA" id="ARBA00038652"/>
    </source>
</evidence>
<dbReference type="InterPro" id="IPR000055">
    <property type="entry name" value="Restrct_endonuc_typeI_TRD"/>
</dbReference>
<accession>A0ABY0QJ98</accession>
<dbReference type="InterPro" id="IPR051212">
    <property type="entry name" value="Type-I_RE_S_subunit"/>
</dbReference>
<comment type="caution">
    <text evidence="6">The sequence shown here is derived from an EMBL/GenBank/DDBJ whole genome shotgun (WGS) entry which is preliminary data.</text>
</comment>
<gene>
    <name evidence="6" type="ORF">SAMN05216497_10333</name>
</gene>
<dbReference type="EMBL" id="FNGL01000003">
    <property type="protein sequence ID" value="SDK95240.1"/>
    <property type="molecule type" value="Genomic_DNA"/>
</dbReference>
<organism evidence="6 7">
    <name type="scientific">Clostridium cochlearium</name>
    <dbReference type="NCBI Taxonomy" id="1494"/>
    <lineage>
        <taxon>Bacteria</taxon>
        <taxon>Bacillati</taxon>
        <taxon>Bacillota</taxon>
        <taxon>Clostridia</taxon>
        <taxon>Eubacteriales</taxon>
        <taxon>Clostridiaceae</taxon>
        <taxon>Clostridium</taxon>
    </lineage>
</organism>
<dbReference type="Pfam" id="PF01420">
    <property type="entry name" value="Methylase_S"/>
    <property type="match status" value="1"/>
</dbReference>